<keyword evidence="3" id="KW-1185">Reference proteome</keyword>
<feature type="compositionally biased region" description="Basic and acidic residues" evidence="1">
    <location>
        <begin position="24"/>
        <end position="36"/>
    </location>
</feature>
<reference evidence="2 3" key="1">
    <citation type="journal article" date="2014" name="Genome Biol. Evol.">
        <title>Comparative genomics and transcriptomics analyses reveal divergent lifestyle features of nematode endoparasitic fungus Hirsutella minnesotensis.</title>
        <authorList>
            <person name="Lai Y."/>
            <person name="Liu K."/>
            <person name="Zhang X."/>
            <person name="Zhang X."/>
            <person name="Li K."/>
            <person name="Wang N."/>
            <person name="Shu C."/>
            <person name="Wu Y."/>
            <person name="Wang C."/>
            <person name="Bushley K.E."/>
            <person name="Xiang M."/>
            <person name="Liu X."/>
        </authorList>
    </citation>
    <scope>NUCLEOTIDE SEQUENCE [LARGE SCALE GENOMIC DNA]</scope>
    <source>
        <strain evidence="2 3">3608</strain>
    </source>
</reference>
<organism evidence="2 3">
    <name type="scientific">Hirsutella minnesotensis 3608</name>
    <dbReference type="NCBI Taxonomy" id="1043627"/>
    <lineage>
        <taxon>Eukaryota</taxon>
        <taxon>Fungi</taxon>
        <taxon>Dikarya</taxon>
        <taxon>Ascomycota</taxon>
        <taxon>Pezizomycotina</taxon>
        <taxon>Sordariomycetes</taxon>
        <taxon>Hypocreomycetidae</taxon>
        <taxon>Hypocreales</taxon>
        <taxon>Ophiocordycipitaceae</taxon>
        <taxon>Hirsutella</taxon>
    </lineage>
</organism>
<accession>A0A0F7ZMR2</accession>
<feature type="compositionally biased region" description="Basic and acidic residues" evidence="1">
    <location>
        <begin position="305"/>
        <end position="314"/>
    </location>
</feature>
<feature type="compositionally biased region" description="Acidic residues" evidence="1">
    <location>
        <begin position="315"/>
        <end position="325"/>
    </location>
</feature>
<name>A0A0F7ZMR2_9HYPO</name>
<evidence type="ECO:0000313" key="2">
    <source>
        <dbReference type="EMBL" id="KJZ72445.1"/>
    </source>
</evidence>
<feature type="compositionally biased region" description="Acidic residues" evidence="1">
    <location>
        <begin position="223"/>
        <end position="232"/>
    </location>
</feature>
<gene>
    <name evidence="2" type="ORF">HIM_08114</name>
</gene>
<evidence type="ECO:0000256" key="1">
    <source>
        <dbReference type="SAM" id="MobiDB-lite"/>
    </source>
</evidence>
<feature type="region of interest" description="Disordered" evidence="1">
    <location>
        <begin position="207"/>
        <end position="236"/>
    </location>
</feature>
<evidence type="ECO:0000313" key="3">
    <source>
        <dbReference type="Proteomes" id="UP000054481"/>
    </source>
</evidence>
<proteinExistence type="predicted"/>
<protein>
    <submittedName>
        <fullName evidence="2">Uncharacterized protein</fullName>
    </submittedName>
</protein>
<dbReference type="EMBL" id="KQ030546">
    <property type="protein sequence ID" value="KJZ72445.1"/>
    <property type="molecule type" value="Genomic_DNA"/>
</dbReference>
<feature type="region of interest" description="Disordered" evidence="1">
    <location>
        <begin position="1"/>
        <end position="36"/>
    </location>
</feature>
<sequence>MGRASGLSRPLTLKDVKPIPTEENSVREATKNAESAHAELRADMVAAANHHQVHDWSDLQNNPELMRQICERYIQTTFALVGRVAEEHPTAFAVCVDRAIDTSMLQHRSWAAWNGLPNIRRKGDQMKKEARNGNVDIALNCTHTVVAFTLLKVMKVQNSGKDSGLQIFDKLKLLQKTGLAITKYEEGTTAYWFPVVCPLSMSFHPKGTSEATVKYPEAKAEEDREDDDDNGSADEATQKGMADLKGELNDQSNKPANLASIAPPAADKAKKPHDLMSWGTPTDVFTRMTDLRSITSSIRREELRAQVEGRHTPQEDIEDECVGDSEDTRENHRDGMIAFENTRHAEVELVQAKKQAWKSRAEMKRERQVKNAKRIYDMAAKRLNIVNKRKGDDAEAVTADDKVAEIHKDVAKFTRALNIVATPGSWLQCLYRILISRINPSLYRVVTQAAEEKPDLDTEALLKVESDANVVQDRFAMLYAMARIGKDDRAIIDLLDSLAEAVGGRPFADGVLDKVIRDTESYANRVDTYQLDETRHVGKLDQAVRLMTDYINDVDSDGEGTIGRDGVGADMVVE</sequence>
<feature type="region of interest" description="Disordered" evidence="1">
    <location>
        <begin position="305"/>
        <end position="329"/>
    </location>
</feature>
<dbReference type="Proteomes" id="UP000054481">
    <property type="component" value="Unassembled WGS sequence"/>
</dbReference>
<dbReference type="AlphaFoldDB" id="A0A0F7ZMR2"/>